<dbReference type="InterPro" id="IPR003877">
    <property type="entry name" value="SPRY_dom"/>
</dbReference>
<accession>A0A4X2L6N0</accession>
<evidence type="ECO:0000256" key="12">
    <source>
        <dbReference type="ARBA" id="ARBA00022786"/>
    </source>
</evidence>
<dbReference type="GeneID" id="114049179"/>
<evidence type="ECO:0000313" key="22">
    <source>
        <dbReference type="Ensembl" id="ENSVURP00010017761.1"/>
    </source>
</evidence>
<comment type="catalytic activity">
    <reaction evidence="1">
        <text>S-ubiquitinyl-[E2 ubiquitin-conjugating enzyme]-L-cysteine + [acceptor protein]-L-lysine = [E2 ubiquitin-conjugating enzyme]-L-cysteine + N(6)-ubiquitinyl-[acceptor protein]-L-lysine.</text>
        <dbReference type="EC" id="2.3.2.27"/>
    </reaction>
</comment>
<dbReference type="PROSITE" id="PS00518">
    <property type="entry name" value="ZF_RING_1"/>
    <property type="match status" value="1"/>
</dbReference>
<organism evidence="22 23">
    <name type="scientific">Vombatus ursinus</name>
    <name type="common">Common wombat</name>
    <dbReference type="NCBI Taxonomy" id="29139"/>
    <lineage>
        <taxon>Eukaryota</taxon>
        <taxon>Metazoa</taxon>
        <taxon>Chordata</taxon>
        <taxon>Craniata</taxon>
        <taxon>Vertebrata</taxon>
        <taxon>Euteleostomi</taxon>
        <taxon>Mammalia</taxon>
        <taxon>Metatheria</taxon>
        <taxon>Diprotodontia</taxon>
        <taxon>Vombatidae</taxon>
        <taxon>Vombatus</taxon>
    </lineage>
</organism>
<dbReference type="SMART" id="SM00449">
    <property type="entry name" value="SPRY"/>
    <property type="match status" value="1"/>
</dbReference>
<feature type="domain" description="B30.2/SPRY" evidence="21">
    <location>
        <begin position="446"/>
        <end position="637"/>
    </location>
</feature>
<proteinExistence type="predicted"/>
<dbReference type="GeneTree" id="ENSGT00940000160741"/>
<dbReference type="FunFam" id="3.30.40.10:FF:000438">
    <property type="entry name" value="Bloodthirsty-related gene family, member 25"/>
    <property type="match status" value="1"/>
</dbReference>
<keyword evidence="15 18" id="KW-0175">Coiled coil</keyword>
<dbReference type="InterPro" id="IPR017907">
    <property type="entry name" value="Znf_RING_CS"/>
</dbReference>
<evidence type="ECO:0000256" key="3">
    <source>
        <dbReference type="ARBA" id="ARBA00004496"/>
    </source>
</evidence>
<feature type="coiled-coil region" evidence="18">
    <location>
        <begin position="249"/>
        <end position="312"/>
    </location>
</feature>
<dbReference type="Gene3D" id="3.30.160.60">
    <property type="entry name" value="Classic Zinc Finger"/>
    <property type="match status" value="1"/>
</dbReference>
<keyword evidence="6" id="KW-0963">Cytoplasm</keyword>
<evidence type="ECO:0000256" key="16">
    <source>
        <dbReference type="ARBA" id="ARBA00023242"/>
    </source>
</evidence>
<keyword evidence="23" id="KW-1185">Reference proteome</keyword>
<dbReference type="PROSITE" id="PS50089">
    <property type="entry name" value="ZF_RING_2"/>
    <property type="match status" value="1"/>
</dbReference>
<keyword evidence="7" id="KW-0597">Phosphoprotein</keyword>
<dbReference type="Gene3D" id="3.30.40.10">
    <property type="entry name" value="Zinc/RING finger domain, C3HC4 (zinc finger)"/>
    <property type="match status" value="1"/>
</dbReference>
<keyword evidence="8" id="KW-0399">Innate immunity</keyword>
<reference evidence="22" key="2">
    <citation type="submission" date="2025-08" db="UniProtKB">
        <authorList>
            <consortium name="Ensembl"/>
        </authorList>
    </citation>
    <scope>IDENTIFICATION</scope>
</reference>
<keyword evidence="16" id="KW-0539">Nucleus</keyword>
<dbReference type="PANTHER" id="PTHR25465:SF77">
    <property type="entry name" value="E3 UBIQUITIN_ISG15 LIGASE TRIM25"/>
    <property type="match status" value="1"/>
</dbReference>
<dbReference type="CTD" id="7706"/>
<evidence type="ECO:0000256" key="8">
    <source>
        <dbReference type="ARBA" id="ARBA00022588"/>
    </source>
</evidence>
<evidence type="ECO:0000256" key="9">
    <source>
        <dbReference type="ARBA" id="ARBA00022679"/>
    </source>
</evidence>
<dbReference type="SMART" id="SM00184">
    <property type="entry name" value="RING"/>
    <property type="match status" value="1"/>
</dbReference>
<feature type="compositionally biased region" description="Basic and acidic residues" evidence="19">
    <location>
        <begin position="419"/>
        <end position="434"/>
    </location>
</feature>
<dbReference type="InterPro" id="IPR027370">
    <property type="entry name" value="Znf-RING_euk"/>
</dbReference>
<keyword evidence="12" id="KW-0833">Ubl conjugation pathway</keyword>
<dbReference type="Gene3D" id="2.60.120.920">
    <property type="match status" value="1"/>
</dbReference>
<dbReference type="STRING" id="29139.ENSVURP00010017761"/>
<dbReference type="SUPFAM" id="SSF49899">
    <property type="entry name" value="Concanavalin A-like lectins/glucanases"/>
    <property type="match status" value="1"/>
</dbReference>
<dbReference type="GO" id="GO:0008270">
    <property type="term" value="F:zinc ion binding"/>
    <property type="evidence" value="ECO:0007669"/>
    <property type="project" value="UniProtKB-KW"/>
</dbReference>
<evidence type="ECO:0000259" key="20">
    <source>
        <dbReference type="PROSITE" id="PS50089"/>
    </source>
</evidence>
<evidence type="ECO:0000256" key="13">
    <source>
        <dbReference type="ARBA" id="ARBA00022833"/>
    </source>
</evidence>
<keyword evidence="10" id="KW-0479">Metal-binding</keyword>
<name>A0A4X2L6N0_VOMUR</name>
<keyword evidence="13" id="KW-0862">Zinc</keyword>
<evidence type="ECO:0000256" key="6">
    <source>
        <dbReference type="ARBA" id="ARBA00022490"/>
    </source>
</evidence>
<evidence type="ECO:0000256" key="18">
    <source>
        <dbReference type="SAM" id="Coils"/>
    </source>
</evidence>
<dbReference type="PROSITE" id="PS50188">
    <property type="entry name" value="B302_SPRY"/>
    <property type="match status" value="1"/>
</dbReference>
<dbReference type="InterPro" id="IPR043136">
    <property type="entry name" value="B30.2/SPRY_sf"/>
</dbReference>
<dbReference type="EC" id="2.3.2.27" evidence="5"/>
<reference evidence="23" key="1">
    <citation type="submission" date="2018-12" db="EMBL/GenBank/DDBJ databases">
        <authorList>
            <person name="Yazar S."/>
        </authorList>
    </citation>
    <scope>NUCLEOTIDE SEQUENCE [LARGE SCALE GENOMIC DNA]</scope>
</reference>
<dbReference type="PANTHER" id="PTHR25465">
    <property type="entry name" value="B-BOX DOMAIN CONTAINING"/>
    <property type="match status" value="1"/>
</dbReference>
<comment type="subcellular location">
    <subcellularLocation>
        <location evidence="3">Cytoplasm</location>
    </subcellularLocation>
    <subcellularLocation>
        <location evidence="2">Nucleus</location>
    </subcellularLocation>
</comment>
<dbReference type="InterPro" id="IPR001870">
    <property type="entry name" value="B30.2/SPRY"/>
</dbReference>
<evidence type="ECO:0000256" key="5">
    <source>
        <dbReference type="ARBA" id="ARBA00012483"/>
    </source>
</evidence>
<dbReference type="SMART" id="SM00589">
    <property type="entry name" value="PRY"/>
    <property type="match status" value="1"/>
</dbReference>
<evidence type="ECO:0000256" key="7">
    <source>
        <dbReference type="ARBA" id="ARBA00022553"/>
    </source>
</evidence>
<keyword evidence="11 17" id="KW-0863">Zinc-finger</keyword>
<evidence type="ECO:0000256" key="10">
    <source>
        <dbReference type="ARBA" id="ARBA00022723"/>
    </source>
</evidence>
<feature type="domain" description="RING-type" evidence="20">
    <location>
        <begin position="13"/>
        <end position="54"/>
    </location>
</feature>
<dbReference type="InterPro" id="IPR013320">
    <property type="entry name" value="ConA-like_dom_sf"/>
</dbReference>
<dbReference type="Gene3D" id="4.10.830.40">
    <property type="match status" value="1"/>
</dbReference>
<dbReference type="InterPro" id="IPR006574">
    <property type="entry name" value="PRY"/>
</dbReference>
<evidence type="ECO:0000256" key="1">
    <source>
        <dbReference type="ARBA" id="ARBA00000900"/>
    </source>
</evidence>
<evidence type="ECO:0000256" key="11">
    <source>
        <dbReference type="ARBA" id="ARBA00022771"/>
    </source>
</evidence>
<gene>
    <name evidence="22" type="primary">TRIM25</name>
</gene>
<comment type="pathway">
    <text evidence="4">Protein modification; protein ubiquitination.</text>
</comment>
<evidence type="ECO:0000256" key="15">
    <source>
        <dbReference type="ARBA" id="ARBA00023054"/>
    </source>
</evidence>
<dbReference type="Pfam" id="PF00622">
    <property type="entry name" value="SPRY"/>
    <property type="match status" value="1"/>
</dbReference>
<dbReference type="AlphaFoldDB" id="A0A4X2L6N0"/>
<evidence type="ECO:0000256" key="2">
    <source>
        <dbReference type="ARBA" id="ARBA00004123"/>
    </source>
</evidence>
<dbReference type="CDD" id="cd19776">
    <property type="entry name" value="Bbox2_TRIM25_C-IV"/>
    <property type="match status" value="1"/>
</dbReference>
<dbReference type="InterPro" id="IPR013083">
    <property type="entry name" value="Znf_RING/FYVE/PHD"/>
</dbReference>
<dbReference type="InterPro" id="IPR003879">
    <property type="entry name" value="Butyrophylin_SPRY"/>
</dbReference>
<dbReference type="InterPro" id="IPR001841">
    <property type="entry name" value="Znf_RING"/>
</dbReference>
<reference evidence="22" key="3">
    <citation type="submission" date="2025-09" db="UniProtKB">
        <authorList>
            <consortium name="Ensembl"/>
        </authorList>
    </citation>
    <scope>IDENTIFICATION</scope>
</reference>
<keyword evidence="9" id="KW-0808">Transferase</keyword>
<dbReference type="SUPFAM" id="SSF57850">
    <property type="entry name" value="RING/U-box"/>
    <property type="match status" value="1"/>
</dbReference>
<evidence type="ECO:0000256" key="19">
    <source>
        <dbReference type="SAM" id="MobiDB-lite"/>
    </source>
</evidence>
<dbReference type="SUPFAM" id="SSF57845">
    <property type="entry name" value="B-box zinc-binding domain"/>
    <property type="match status" value="1"/>
</dbReference>
<sequence>MAELQPLADELTCSICLEIFQQPVTTPCGHNFCLPCLDKTWTGQSFQFYCPQCREPFQKRPQLKKNTVLCALVEQLQQVKIHRDLGQPHSASQDGEPLDPQSRKGDQAKDEMVGIVACDYCFQAPAAKTCFTCMASFCQEHLRPHLDNPTFHGHELQSPVGDLARRKCPEHGRLREFFCSQHGVSICCICLVGHKTCSPVALDVARTELKSKMKQKLTVIYDHINMASSALRDVKLKQRAVQDTAARKMDLLKHEYEEMKALIESEEKSSLRKLKEEEKRVLDKYDHVHQVLQKKKGEIESIKEEIELLLTKNDEIAFLEKASKLQELVIKAVYVPKNDLDQEMIHSVYQNAYSLKDVLKHEINNLQEKKTEEATSPDESGKPSSFFGPTYPNRDYRQTRRLPRDKPGDKPQPKPQRQQQEKSRVTDETTEKAKALPKNSPNRKIQVLEAFLAKSRPELLQYATQVILDCNTANYKVALSDNNTVASVASVPQPYPPHPQRFTYCSQVLGLQGYKSGVHYWEVELQKNTFCGIGICYGSMDRQGSDSRLGRNSSSWCVEWFNTKISTWHNDVEKNLPLTKATRIGVLLNYDDGFVIFFAITDKVNLIYKYKAQFLEALYPAFWVFSSGTTLSICPLK</sequence>
<dbReference type="PRINTS" id="PR01407">
    <property type="entry name" value="BUTYPHLNCDUF"/>
</dbReference>
<dbReference type="GO" id="GO:0005737">
    <property type="term" value="C:cytoplasm"/>
    <property type="evidence" value="ECO:0007669"/>
    <property type="project" value="UniProtKB-SubCell"/>
</dbReference>
<feature type="region of interest" description="Disordered" evidence="19">
    <location>
        <begin position="369"/>
        <end position="440"/>
    </location>
</feature>
<dbReference type="RefSeq" id="XP_027726155.1">
    <property type="nucleotide sequence ID" value="XM_027870354.1"/>
</dbReference>
<protein>
    <recommendedName>
        <fullName evidence="5">RING-type E3 ubiquitin transferase</fullName>
        <ecNumber evidence="5">2.3.2.27</ecNumber>
    </recommendedName>
</protein>
<keyword evidence="14" id="KW-0391">Immunity</keyword>
<dbReference type="OrthoDB" id="6270329at2759"/>
<feature type="region of interest" description="Disordered" evidence="19">
    <location>
        <begin position="86"/>
        <end position="106"/>
    </location>
</feature>
<dbReference type="GO" id="GO:0061630">
    <property type="term" value="F:ubiquitin protein ligase activity"/>
    <property type="evidence" value="ECO:0007669"/>
    <property type="project" value="UniProtKB-EC"/>
</dbReference>
<dbReference type="Ensembl" id="ENSVURT00010020181.1">
    <property type="protein sequence ID" value="ENSVURP00010017761.1"/>
    <property type="gene ID" value="ENSVURG00010013582.1"/>
</dbReference>
<dbReference type="FunFam" id="2.60.120.920:FF:000045">
    <property type="entry name" value="E3 ubiquitin/ISG15 ligase TRIM25"/>
    <property type="match status" value="1"/>
</dbReference>
<evidence type="ECO:0000313" key="23">
    <source>
        <dbReference type="Proteomes" id="UP000314987"/>
    </source>
</evidence>
<evidence type="ECO:0000256" key="4">
    <source>
        <dbReference type="ARBA" id="ARBA00004906"/>
    </source>
</evidence>
<feature type="compositionally biased region" description="Basic and acidic residues" evidence="19">
    <location>
        <begin position="394"/>
        <end position="412"/>
    </location>
</feature>
<dbReference type="Pfam" id="PF13445">
    <property type="entry name" value="zf-RING_UBOX"/>
    <property type="match status" value="1"/>
</dbReference>
<dbReference type="GO" id="GO:0045087">
    <property type="term" value="P:innate immune response"/>
    <property type="evidence" value="ECO:0007669"/>
    <property type="project" value="UniProtKB-KW"/>
</dbReference>
<dbReference type="Pfam" id="PF13765">
    <property type="entry name" value="PRY"/>
    <property type="match status" value="1"/>
</dbReference>
<dbReference type="OMA" id="VCYGSMP"/>
<evidence type="ECO:0000256" key="14">
    <source>
        <dbReference type="ARBA" id="ARBA00022859"/>
    </source>
</evidence>
<dbReference type="GO" id="GO:0005634">
    <property type="term" value="C:nucleus"/>
    <property type="evidence" value="ECO:0007669"/>
    <property type="project" value="UniProtKB-SubCell"/>
</dbReference>
<evidence type="ECO:0000256" key="17">
    <source>
        <dbReference type="PROSITE-ProRule" id="PRU00175"/>
    </source>
</evidence>
<dbReference type="CDD" id="cd16597">
    <property type="entry name" value="RING-HC_TRIM25_C-IV"/>
    <property type="match status" value="1"/>
</dbReference>
<dbReference type="InterPro" id="IPR051051">
    <property type="entry name" value="E3_ubiq-ligase_TRIM/RNF"/>
</dbReference>
<evidence type="ECO:0000259" key="21">
    <source>
        <dbReference type="PROSITE" id="PS50188"/>
    </source>
</evidence>
<dbReference type="Proteomes" id="UP000314987">
    <property type="component" value="Unassembled WGS sequence"/>
</dbReference>